<evidence type="ECO:0000313" key="1">
    <source>
        <dbReference type="EMBL" id="BBI90548.1"/>
    </source>
</evidence>
<dbReference type="EMBL" id="AP019524">
    <property type="protein sequence ID" value="BBI90548.1"/>
    <property type="molecule type" value="Genomic_DNA"/>
</dbReference>
<reference evidence="1 2" key="1">
    <citation type="journal article" date="2019" name="Arch. Virol.">
        <title>A novel jumbo Tenacibaculum maritimum lytic phage with head-fiber-like appendages.</title>
        <authorList>
            <person name="Kawato Y."/>
            <person name="Istiqomah I."/>
            <person name="Gaafar A.Y."/>
            <person name="Hanaoka M."/>
            <person name="Ishimaru K."/>
            <person name="Yasuike M."/>
            <person name="Nishiki I."/>
            <person name="Nakamura Y."/>
            <person name="Fujiwara A."/>
            <person name="Nakai T."/>
        </authorList>
    </citation>
    <scope>NUCLEOTIDE SEQUENCE [LARGE SCALE GENOMIC DNA]</scope>
    <source>
        <strain evidence="1 2">PTm1</strain>
    </source>
</reference>
<dbReference type="Proteomes" id="UP000422648">
    <property type="component" value="Segment"/>
</dbReference>
<organism evidence="1 2">
    <name type="scientific">Tenacibaculum phage PTm1</name>
    <dbReference type="NCBI Taxonomy" id="2547425"/>
    <lineage>
        <taxon>Viruses</taxon>
        <taxon>Duplodnaviria</taxon>
        <taxon>Heunggongvirae</taxon>
        <taxon>Uroviricota</taxon>
        <taxon>Caudoviricetes</taxon>
        <taxon>Shirahamavirus</taxon>
        <taxon>Shirahamavirus PTm1</taxon>
    </lineage>
</organism>
<protein>
    <submittedName>
        <fullName evidence="1">Uncharacterized protein</fullName>
    </submittedName>
</protein>
<dbReference type="GeneID" id="55802961"/>
<evidence type="ECO:0000313" key="2">
    <source>
        <dbReference type="Proteomes" id="UP000422648"/>
    </source>
</evidence>
<name>A0A5S9HXD8_9CAUD</name>
<dbReference type="KEGG" id="vg:55802961"/>
<keyword evidence="2" id="KW-1185">Reference proteome</keyword>
<sequence length="44" mass="4877">MVIKLANIGSTTSNQTSLCLYRKKQATDKKIGSNNEPHSIKIMI</sequence>
<dbReference type="RefSeq" id="YP_009873840.1">
    <property type="nucleotide sequence ID" value="NC_049340.1"/>
</dbReference>
<accession>A0A5S9HXD8</accession>
<proteinExistence type="predicted"/>